<comment type="similarity">
    <text evidence="1 2">Belongs to the UPF0178 family.</text>
</comment>
<dbReference type="HAMAP" id="MF_00489">
    <property type="entry name" value="UPF0178"/>
    <property type="match status" value="1"/>
</dbReference>
<dbReference type="AlphaFoldDB" id="A0A8B4Q9P4"/>
<dbReference type="Proteomes" id="UP000254330">
    <property type="component" value="Unassembled WGS sequence"/>
</dbReference>
<protein>
    <recommendedName>
        <fullName evidence="2">UPF0178 protein DFR61_12019</fullName>
    </recommendedName>
</protein>
<evidence type="ECO:0000313" key="3">
    <source>
        <dbReference type="EMBL" id="STX09402.1"/>
    </source>
</evidence>
<evidence type="ECO:0000256" key="2">
    <source>
        <dbReference type="HAMAP-Rule" id="MF_00489"/>
    </source>
</evidence>
<accession>A0A8B4Q9P4</accession>
<evidence type="ECO:0000313" key="6">
    <source>
        <dbReference type="Proteomes" id="UP000294641"/>
    </source>
</evidence>
<dbReference type="Pfam" id="PF02639">
    <property type="entry name" value="DUF188"/>
    <property type="match status" value="1"/>
</dbReference>
<dbReference type="NCBIfam" id="NF001095">
    <property type="entry name" value="PRK00124.1"/>
    <property type="match status" value="1"/>
</dbReference>
<evidence type="ECO:0000256" key="1">
    <source>
        <dbReference type="ARBA" id="ARBA00008522"/>
    </source>
</evidence>
<reference evidence="3 5" key="1">
    <citation type="submission" date="2018-06" db="EMBL/GenBank/DDBJ databases">
        <authorList>
            <consortium name="Pathogen Informatics"/>
            <person name="Doyle S."/>
        </authorList>
    </citation>
    <scope>NUCLEOTIDE SEQUENCE [LARGE SCALE GENOMIC DNA]</scope>
    <source>
        <strain evidence="3 5">NCTC10597</strain>
    </source>
</reference>
<dbReference type="InterPro" id="IPR003791">
    <property type="entry name" value="UPF0178"/>
</dbReference>
<reference evidence="4 6" key="2">
    <citation type="submission" date="2019-03" db="EMBL/GenBank/DDBJ databases">
        <title>Genomic Encyclopedia of Type Strains, Phase IV (KMG-IV): sequencing the most valuable type-strain genomes for metagenomic binning, comparative biology and taxonomic classification.</title>
        <authorList>
            <person name="Goeker M."/>
        </authorList>
    </citation>
    <scope>NUCLEOTIDE SEQUENCE [LARGE SCALE GENOMIC DNA]</scope>
    <source>
        <strain evidence="4 6">DSM 20580</strain>
    </source>
</reference>
<dbReference type="EMBL" id="SNZG01000020">
    <property type="protein sequence ID" value="TDR37424.1"/>
    <property type="molecule type" value="Genomic_DNA"/>
</dbReference>
<sequence length="148" mass="16346">MVKVTIDADGCPVVQISVELAKEYDLPSVIYCDTSHQFDVPDATVKTISKGADAVDFAILKDVEKGDIVVTQDYGLAAMVLAKGALCIDQNGREFTNENIDQLLFTRHLGQKIRQAGGRTKGPKKREKSANEIYGNKFRQLCERAIKQ</sequence>
<name>A0A8B4Q9P4_9BACL</name>
<organism evidence="3 5">
    <name type="scientific">Kurthia zopfii</name>
    <dbReference type="NCBI Taxonomy" id="1650"/>
    <lineage>
        <taxon>Bacteria</taxon>
        <taxon>Bacillati</taxon>
        <taxon>Bacillota</taxon>
        <taxon>Bacilli</taxon>
        <taxon>Bacillales</taxon>
        <taxon>Caryophanaceae</taxon>
        <taxon>Kurthia</taxon>
    </lineage>
</organism>
<evidence type="ECO:0000313" key="5">
    <source>
        <dbReference type="Proteomes" id="UP000254330"/>
    </source>
</evidence>
<dbReference type="PANTHER" id="PTHR35146">
    <property type="entry name" value="UPF0178 PROTEIN YAII"/>
    <property type="match status" value="1"/>
</dbReference>
<proteinExistence type="inferred from homology"/>
<comment type="caution">
    <text evidence="3">The sequence shown here is derived from an EMBL/GenBank/DDBJ whole genome shotgun (WGS) entry which is preliminary data.</text>
</comment>
<dbReference type="Proteomes" id="UP000294641">
    <property type="component" value="Unassembled WGS sequence"/>
</dbReference>
<dbReference type="EMBL" id="UGNP01000001">
    <property type="protein sequence ID" value="STX09402.1"/>
    <property type="molecule type" value="Genomic_DNA"/>
</dbReference>
<evidence type="ECO:0000313" key="4">
    <source>
        <dbReference type="EMBL" id="TDR37424.1"/>
    </source>
</evidence>
<dbReference type="PANTHER" id="PTHR35146:SF1">
    <property type="entry name" value="UPF0178 PROTEIN YAII"/>
    <property type="match status" value="1"/>
</dbReference>
<gene>
    <name evidence="3" type="primary">yaiI</name>
    <name evidence="4" type="ORF">DFR61_12019</name>
    <name evidence="3" type="ORF">NCTC10597_01077</name>
</gene>
<dbReference type="RefSeq" id="WP_172461959.1">
    <property type="nucleotide sequence ID" value="NZ_BJUE01000013.1"/>
</dbReference>
<keyword evidence="6" id="KW-1185">Reference proteome</keyword>